<dbReference type="Pfam" id="PF08293">
    <property type="entry name" value="MRP-S33"/>
    <property type="match status" value="1"/>
</dbReference>
<dbReference type="EMBL" id="UFQT01001761">
    <property type="protein sequence ID" value="SSX31691.1"/>
    <property type="molecule type" value="Genomic_DNA"/>
</dbReference>
<evidence type="ECO:0000256" key="2">
    <source>
        <dbReference type="ARBA" id="ARBA00008970"/>
    </source>
</evidence>
<dbReference type="EMBL" id="UFQS01001761">
    <property type="protein sequence ID" value="SSX12239.1"/>
    <property type="molecule type" value="Genomic_DNA"/>
</dbReference>
<gene>
    <name evidence="9" type="primary">CSON007748</name>
    <name evidence="8" type="synonym">CSON003968</name>
</gene>
<evidence type="ECO:0000256" key="3">
    <source>
        <dbReference type="ARBA" id="ARBA00022980"/>
    </source>
</evidence>
<evidence type="ECO:0000313" key="8">
    <source>
        <dbReference type="EMBL" id="SSX12239.1"/>
    </source>
</evidence>
<evidence type="ECO:0000256" key="4">
    <source>
        <dbReference type="ARBA" id="ARBA00023128"/>
    </source>
</evidence>
<evidence type="ECO:0000256" key="1">
    <source>
        <dbReference type="ARBA" id="ARBA00004173"/>
    </source>
</evidence>
<reference evidence="9" key="2">
    <citation type="submission" date="2018-07" db="EMBL/GenBank/DDBJ databases">
        <authorList>
            <person name="Quirk P.G."/>
            <person name="Krulwich T.A."/>
        </authorList>
    </citation>
    <scope>NUCLEOTIDE SEQUENCE</scope>
</reference>
<proteinExistence type="inferred from homology"/>
<dbReference type="AlphaFoldDB" id="A0A336N6P9"/>
<protein>
    <recommendedName>
        <fullName evidence="6">Small ribosomal subunit protein mS33</fullName>
    </recommendedName>
</protein>
<evidence type="ECO:0000256" key="7">
    <source>
        <dbReference type="SAM" id="MobiDB-lite"/>
    </source>
</evidence>
<dbReference type="VEuPathDB" id="VectorBase:CSON003968"/>
<dbReference type="OMA" id="PRHMETH"/>
<keyword evidence="5" id="KW-0687">Ribonucleoprotein</keyword>
<dbReference type="PANTHER" id="PTHR13362">
    <property type="entry name" value="MITOCHONDRIAL RIBOSOMAL PROTEIN S33"/>
    <property type="match status" value="1"/>
</dbReference>
<name>A0A336N6P9_CULSO</name>
<sequence>MSNKYLKLAELPTQYAKRMNFLSNRIFGEVSRPTGIKSMKVVKLFSEKPLQKQKYFVNWYPRHWETGYMMMKLRKYGLFRDEHQDFKEEMIRLRTLRGKPPHVKELKPGKTPKNRI</sequence>
<comment type="subcellular location">
    <subcellularLocation>
        <location evidence="1">Mitochondrion</location>
    </subcellularLocation>
</comment>
<dbReference type="EMBL" id="UFQS01002921">
    <property type="protein sequence ID" value="SSX14901.1"/>
    <property type="molecule type" value="Genomic_DNA"/>
</dbReference>
<organism evidence="9">
    <name type="scientific">Culicoides sonorensis</name>
    <name type="common">Biting midge</name>
    <dbReference type="NCBI Taxonomy" id="179676"/>
    <lineage>
        <taxon>Eukaryota</taxon>
        <taxon>Metazoa</taxon>
        <taxon>Ecdysozoa</taxon>
        <taxon>Arthropoda</taxon>
        <taxon>Hexapoda</taxon>
        <taxon>Insecta</taxon>
        <taxon>Pterygota</taxon>
        <taxon>Neoptera</taxon>
        <taxon>Endopterygota</taxon>
        <taxon>Diptera</taxon>
        <taxon>Nematocera</taxon>
        <taxon>Chironomoidea</taxon>
        <taxon>Ceratopogonidae</taxon>
        <taxon>Ceratopogoninae</taxon>
        <taxon>Culicoides</taxon>
        <taxon>Monoculicoides</taxon>
    </lineage>
</organism>
<reference evidence="8" key="1">
    <citation type="submission" date="2018-04" db="EMBL/GenBank/DDBJ databases">
        <authorList>
            <person name="Go L.Y."/>
            <person name="Mitchell J.A."/>
        </authorList>
    </citation>
    <scope>NUCLEOTIDE SEQUENCE</scope>
    <source>
        <tissue evidence="8">Whole organism</tissue>
    </source>
</reference>
<dbReference type="EMBL" id="UFQT01002921">
    <property type="protein sequence ID" value="SSX34288.1"/>
    <property type="molecule type" value="Genomic_DNA"/>
</dbReference>
<dbReference type="GO" id="GO:0005840">
    <property type="term" value="C:ribosome"/>
    <property type="evidence" value="ECO:0007669"/>
    <property type="project" value="UniProtKB-KW"/>
</dbReference>
<comment type="similarity">
    <text evidence="2">Belongs to the mitochondrion-specific ribosomal protein mS33 family.</text>
</comment>
<evidence type="ECO:0000256" key="5">
    <source>
        <dbReference type="ARBA" id="ARBA00023274"/>
    </source>
</evidence>
<evidence type="ECO:0000256" key="6">
    <source>
        <dbReference type="ARBA" id="ARBA00035132"/>
    </source>
</evidence>
<keyword evidence="3" id="KW-0689">Ribosomal protein</keyword>
<dbReference type="GO" id="GO:1990904">
    <property type="term" value="C:ribonucleoprotein complex"/>
    <property type="evidence" value="ECO:0007669"/>
    <property type="project" value="UniProtKB-KW"/>
</dbReference>
<dbReference type="VEuPathDB" id="VectorBase:CSON007748"/>
<dbReference type="InterPro" id="IPR013219">
    <property type="entry name" value="Ribosomal_mS33"/>
</dbReference>
<accession>A0A336N6P9</accession>
<feature type="region of interest" description="Disordered" evidence="7">
    <location>
        <begin position="97"/>
        <end position="116"/>
    </location>
</feature>
<dbReference type="GO" id="GO:0005739">
    <property type="term" value="C:mitochondrion"/>
    <property type="evidence" value="ECO:0007669"/>
    <property type="project" value="UniProtKB-SubCell"/>
</dbReference>
<dbReference type="PANTHER" id="PTHR13362:SF2">
    <property type="entry name" value="SMALL RIBOSOMAL SUBUNIT PROTEIN MS33"/>
    <property type="match status" value="1"/>
</dbReference>
<evidence type="ECO:0000313" key="9">
    <source>
        <dbReference type="EMBL" id="SSX34288.1"/>
    </source>
</evidence>
<keyword evidence="4" id="KW-0496">Mitochondrion</keyword>